<dbReference type="InterPro" id="IPR006976">
    <property type="entry name" value="VanZ-like"/>
</dbReference>
<feature type="domain" description="VanZ-like" evidence="2">
    <location>
        <begin position="32"/>
        <end position="100"/>
    </location>
</feature>
<evidence type="ECO:0000313" key="4">
    <source>
        <dbReference type="Proteomes" id="UP000229740"/>
    </source>
</evidence>
<proteinExistence type="predicted"/>
<keyword evidence="1" id="KW-0812">Transmembrane</keyword>
<evidence type="ECO:0000256" key="1">
    <source>
        <dbReference type="SAM" id="Phobius"/>
    </source>
</evidence>
<name>A0A2G6E9C7_9BACT</name>
<accession>A0A2G6E9C7</accession>
<feature type="transmembrane region" description="Helical" evidence="1">
    <location>
        <begin position="53"/>
        <end position="69"/>
    </location>
</feature>
<sequence>MLAVFVVSAQSNPRIGGHTPDYVLHALEYVLLALLLIRLLLSRHNGNNDFARWQYCCLMGMLLAVAYGISDEVHQYFIPGRHCSLHDVLADAFGASVAYAAGCLDYLIVGKRHAWSKQLMRLGSLASISYAVARLKCSNRIP</sequence>
<keyword evidence="1" id="KW-0472">Membrane</keyword>
<evidence type="ECO:0000313" key="3">
    <source>
        <dbReference type="EMBL" id="PID58371.1"/>
    </source>
</evidence>
<evidence type="ECO:0000259" key="2">
    <source>
        <dbReference type="Pfam" id="PF04892"/>
    </source>
</evidence>
<dbReference type="Proteomes" id="UP000229740">
    <property type="component" value="Unassembled WGS sequence"/>
</dbReference>
<protein>
    <recommendedName>
        <fullName evidence="2">VanZ-like domain-containing protein</fullName>
    </recommendedName>
</protein>
<dbReference type="NCBIfam" id="NF037970">
    <property type="entry name" value="vanZ_1"/>
    <property type="match status" value="1"/>
</dbReference>
<dbReference type="EMBL" id="PDPS01000023">
    <property type="protein sequence ID" value="PID58371.1"/>
    <property type="molecule type" value="Genomic_DNA"/>
</dbReference>
<dbReference type="AlphaFoldDB" id="A0A2G6E9C7"/>
<organism evidence="3 4">
    <name type="scientific">candidate division KSB3 bacterium</name>
    <dbReference type="NCBI Taxonomy" id="2044937"/>
    <lineage>
        <taxon>Bacteria</taxon>
        <taxon>candidate division KSB3</taxon>
    </lineage>
</organism>
<gene>
    <name evidence="3" type="ORF">CSB45_03860</name>
</gene>
<feature type="transmembrane region" description="Helical" evidence="1">
    <location>
        <begin position="89"/>
        <end position="109"/>
    </location>
</feature>
<dbReference type="Pfam" id="PF04892">
    <property type="entry name" value="VanZ"/>
    <property type="match status" value="1"/>
</dbReference>
<keyword evidence="1" id="KW-1133">Transmembrane helix</keyword>
<feature type="transmembrane region" description="Helical" evidence="1">
    <location>
        <begin position="22"/>
        <end position="41"/>
    </location>
</feature>
<reference evidence="3 4" key="1">
    <citation type="submission" date="2017-10" db="EMBL/GenBank/DDBJ databases">
        <title>Novel microbial diversity and functional potential in the marine mammal oral microbiome.</title>
        <authorList>
            <person name="Dudek N.K."/>
            <person name="Sun C.L."/>
            <person name="Burstein D."/>
            <person name="Kantor R.S."/>
            <person name="Aliaga Goltsman D.S."/>
            <person name="Bik E.M."/>
            <person name="Thomas B.C."/>
            <person name="Banfield J.F."/>
            <person name="Relman D.A."/>
        </authorList>
    </citation>
    <scope>NUCLEOTIDE SEQUENCE [LARGE SCALE GENOMIC DNA]</scope>
    <source>
        <strain evidence="3">DOLZORAL124_49_17</strain>
    </source>
</reference>
<comment type="caution">
    <text evidence="3">The sequence shown here is derived from an EMBL/GenBank/DDBJ whole genome shotgun (WGS) entry which is preliminary data.</text>
</comment>